<dbReference type="InterPro" id="IPR007048">
    <property type="entry name" value="IraD/Gp25-like"/>
</dbReference>
<reference evidence="2" key="1">
    <citation type="journal article" date="2011" name="BMC Genomics">
        <title>Shotgun sequencing of Yersinia enterocolitica strain W22703 (biotype 2, serotype O:9): genomic evidence for oscillation between invertebrates and mammals.</title>
        <authorList>
            <person name="Fuchs T.M."/>
            <person name="Brandt K."/>
            <person name="Starke M."/>
            <person name="Rattei T."/>
        </authorList>
    </citation>
    <scope>NUCLEOTIDE SEQUENCE</scope>
</reference>
<organism evidence="2">
    <name type="scientific">Yersinia enterocolitica W22703</name>
    <dbReference type="NCBI Taxonomy" id="913028"/>
    <lineage>
        <taxon>Bacteria</taxon>
        <taxon>Pseudomonadati</taxon>
        <taxon>Pseudomonadota</taxon>
        <taxon>Gammaproteobacteria</taxon>
        <taxon>Enterobacterales</taxon>
        <taxon>Yersiniaceae</taxon>
        <taxon>Yersinia</taxon>
    </lineage>
</organism>
<feature type="domain" description="IraD/Gp25-like" evidence="1">
    <location>
        <begin position="7"/>
        <end position="47"/>
    </location>
</feature>
<name>F4MYP8_YEREN</name>
<protein>
    <recommendedName>
        <fullName evidence="1">IraD/Gp25-like domain-containing protein</fullName>
    </recommendedName>
</protein>
<dbReference type="PANTHER" id="PTHR38595">
    <property type="entry name" value="CYTOPLASMIC PROTEIN-RELATED"/>
    <property type="match status" value="1"/>
</dbReference>
<sequence>MGGEVGLNYGISPLVGRHSTPHNWTTIERIIREAIIRFEPRVSSQILWLSISSIMPEMALFSLKSEV</sequence>
<dbReference type="PANTHER" id="PTHR38595:SF1">
    <property type="entry name" value="TYPE VI SECRETION SYSTEM COMPONENT TSSE1"/>
    <property type="match status" value="1"/>
</dbReference>
<proteinExistence type="predicted"/>
<dbReference type="AlphaFoldDB" id="F4MYP8"/>
<dbReference type="EMBL" id="FR718556">
    <property type="protein sequence ID" value="CBX70956.1"/>
    <property type="molecule type" value="Genomic_DNA"/>
</dbReference>
<evidence type="ECO:0000259" key="1">
    <source>
        <dbReference type="Pfam" id="PF04965"/>
    </source>
</evidence>
<dbReference type="InterPro" id="IPR053176">
    <property type="entry name" value="T6SS_TssE1-like"/>
</dbReference>
<evidence type="ECO:0000313" key="2">
    <source>
        <dbReference type="EMBL" id="CBX70956.1"/>
    </source>
</evidence>
<accession>F4MYP8</accession>
<gene>
    <name evidence="2" type="ORF">YEW_IB35650</name>
</gene>
<dbReference type="Pfam" id="PF04965">
    <property type="entry name" value="GPW_gp25"/>
    <property type="match status" value="1"/>
</dbReference>
<dbReference type="SUPFAM" id="SSF160719">
    <property type="entry name" value="gpW/gp25-like"/>
    <property type="match status" value="1"/>
</dbReference>